<dbReference type="RefSeq" id="WP_009367330.1">
    <property type="nucleotide sequence ID" value="NZ_ALJD01000006.1"/>
</dbReference>
<dbReference type="EMBL" id="ALJD01000006">
    <property type="protein sequence ID" value="EJN58827.1"/>
    <property type="molecule type" value="Genomic_DNA"/>
</dbReference>
<dbReference type="OrthoDB" id="305997at2157"/>
<comment type="caution">
    <text evidence="2">The sequence shown here is derived from an EMBL/GenBank/DDBJ whole genome shotgun (WGS) entry which is preliminary data.</text>
</comment>
<protein>
    <submittedName>
        <fullName evidence="2">Uncharacterized protein</fullName>
    </submittedName>
</protein>
<evidence type="ECO:0000256" key="1">
    <source>
        <dbReference type="SAM" id="Phobius"/>
    </source>
</evidence>
<dbReference type="AlphaFoldDB" id="J3EVU6"/>
<keyword evidence="1" id="KW-0812">Transmembrane</keyword>
<dbReference type="eggNOG" id="arCOG11339">
    <property type="taxonomic scope" value="Archaea"/>
</dbReference>
<reference evidence="2 3" key="1">
    <citation type="journal article" date="2012" name="J. Bacteriol.">
        <title>Draft Genome Sequence of the Extremely Halophilic Archaeon Halogranum salarium B-1T.</title>
        <authorList>
            <person name="Kim K.K."/>
            <person name="Lee K.C."/>
            <person name="Lee J.S."/>
        </authorList>
    </citation>
    <scope>NUCLEOTIDE SEQUENCE [LARGE SCALE GENOMIC DNA]</scope>
    <source>
        <strain evidence="2 3">B-1</strain>
    </source>
</reference>
<evidence type="ECO:0000313" key="2">
    <source>
        <dbReference type="EMBL" id="EJN58827.1"/>
    </source>
</evidence>
<feature type="transmembrane region" description="Helical" evidence="1">
    <location>
        <begin position="76"/>
        <end position="94"/>
    </location>
</feature>
<gene>
    <name evidence="2" type="ORF">HSB1_22480</name>
</gene>
<organism evidence="2 3">
    <name type="scientific">Halogranum salarium B-1</name>
    <dbReference type="NCBI Taxonomy" id="1210908"/>
    <lineage>
        <taxon>Archaea</taxon>
        <taxon>Methanobacteriati</taxon>
        <taxon>Methanobacteriota</taxon>
        <taxon>Stenosarchaea group</taxon>
        <taxon>Halobacteria</taxon>
        <taxon>Halobacteriales</taxon>
        <taxon>Haloferacaceae</taxon>
    </lineage>
</organism>
<sequence>MTQTPPDGERFEFTTDLRHGGWAGVTESSLVVETDARYRVDADDIQEVTFEDVDWFVGILGLVVVGYGLYSTQFDVLFGLAFAVVGVVSLYLTYRKRNRVRIRVAGRPKPLTIYPPSTESFQQALDPILVQKDTDTRKN</sequence>
<name>J3EVU6_9EURY</name>
<evidence type="ECO:0000313" key="3">
    <source>
        <dbReference type="Proteomes" id="UP000007813"/>
    </source>
</evidence>
<proteinExistence type="predicted"/>
<feature type="transmembrane region" description="Helical" evidence="1">
    <location>
        <begin position="53"/>
        <end position="70"/>
    </location>
</feature>
<keyword evidence="1" id="KW-1133">Transmembrane helix</keyword>
<accession>J3EVU6</accession>
<keyword evidence="1" id="KW-0472">Membrane</keyword>
<dbReference type="Proteomes" id="UP000007813">
    <property type="component" value="Unassembled WGS sequence"/>
</dbReference>